<feature type="region of interest" description="Disordered" evidence="6">
    <location>
        <begin position="481"/>
        <end position="525"/>
    </location>
</feature>
<dbReference type="PANTHER" id="PTHR46896">
    <property type="entry name" value="SENTRIN-SPECIFIC PROTEASE"/>
    <property type="match status" value="1"/>
</dbReference>
<comment type="caution">
    <text evidence="8">The sequence shown here is derived from an EMBL/GenBank/DDBJ whole genome shotgun (WGS) entry which is preliminary data.</text>
</comment>
<dbReference type="Proteomes" id="UP001392437">
    <property type="component" value="Unassembled WGS sequence"/>
</dbReference>
<dbReference type="GO" id="GO:0005634">
    <property type="term" value="C:nucleus"/>
    <property type="evidence" value="ECO:0007669"/>
    <property type="project" value="TreeGrafter"/>
</dbReference>
<dbReference type="InterPro" id="IPR057501">
    <property type="entry name" value="DeUb_enz_PH"/>
</dbReference>
<dbReference type="EMBL" id="JAQQWP010000009">
    <property type="protein sequence ID" value="KAK8100908.1"/>
    <property type="molecule type" value="Genomic_DNA"/>
</dbReference>
<keyword evidence="9" id="KW-1185">Reference proteome</keyword>
<gene>
    <name evidence="8" type="ORF">PG999_011282</name>
</gene>
<keyword evidence="5" id="KW-0378">Hydrolase</keyword>
<feature type="region of interest" description="Disordered" evidence="6">
    <location>
        <begin position="1"/>
        <end position="76"/>
    </location>
</feature>
<sequence length="877" mass="97565">MHKRIWTKIRSFGAPTPINTLERDNSNGAPLSTTRPVQETIDSPPSKRQRLRQSDDQNKDEDAERRPVPYSNSEFALRDDAMLAARPSQKNDSHGNLSPDAIQPRVAEFDRVESLIHPPSPVLGSRRLKSGKHQADEVIHLASDDGGSEDPIDLIQTRKQEHPAVGTDELAHRFVSKSGSSTKRILRQPDTVKSRMRGPFLAATRKRPRSSSVDELAGDSPISKARPTKRIATNLSSSSSGESRGHISPVRLGLNSSQATRQLPNKCKTTGDYAIKAKHIITSTGLSVERAVSGSFAYPSSAGDMHVPCVLCVHEISHLLHPTDERGSILGQLAYLTVNLAKVNKVQIPKEKTHPIVALFRSVEPNYSAAAKLHIEFGSQKDVQAFLKWAQMPRPGSFPLQVEEVPGDRLAREMDNLGSKATHGYVIRDVDEKRPEQSDDIRLVEHNQEKRKQQQPKPKLIHALASPDTARVRPRIKDTMRSPMSQQHVEVLDHETPQSPAIRQTRAKRKIQSPSPPPPDLWTEKNPSWPLQWRDSLIFPPVGKNRATVDKVDIPRLDEGQLLNDNLIIFYLRYLQHDLELRRPDLAERIYFHNTFFYEKLKPTKGSPGINYDSVKAWTTKVDLFTKDFIVVPINEFSHWYIAIIYNAPKLDTTAGTLPAADSSVTHSEDLAGKSGNVACKEGTEQMAKTSVNTAGEVTVGINHMSLESSGSDPKLAVIEPSTISRDAKGLAGSDNQVEELSFVSGAEPKKPFNKGNPRGKKHNPDEPKIITLDSLGSGHSPACRNLKDYLIKELRDKKGVDMPDPGSLTMTAKGIPTQKNYCDCGVYLLGYVVRFLHDPDAFIRTLLLHEDIEWDIDAPALRNDIRTLLFQLQGSK</sequence>
<comment type="similarity">
    <text evidence="1">Belongs to the peptidase C48 family.</text>
</comment>
<feature type="compositionally biased region" description="Polar residues" evidence="6">
    <location>
        <begin position="26"/>
        <end position="43"/>
    </location>
</feature>
<keyword evidence="2" id="KW-0597">Phosphoprotein</keyword>
<dbReference type="InterPro" id="IPR003653">
    <property type="entry name" value="Peptidase_C48_C"/>
</dbReference>
<evidence type="ECO:0000256" key="6">
    <source>
        <dbReference type="SAM" id="MobiDB-lite"/>
    </source>
</evidence>
<evidence type="ECO:0000256" key="1">
    <source>
        <dbReference type="ARBA" id="ARBA00005234"/>
    </source>
</evidence>
<evidence type="ECO:0000313" key="8">
    <source>
        <dbReference type="EMBL" id="KAK8100908.1"/>
    </source>
</evidence>
<feature type="region of interest" description="Disordered" evidence="6">
    <location>
        <begin position="199"/>
        <end position="259"/>
    </location>
</feature>
<evidence type="ECO:0000313" key="9">
    <source>
        <dbReference type="Proteomes" id="UP001392437"/>
    </source>
</evidence>
<dbReference type="PROSITE" id="PS50600">
    <property type="entry name" value="ULP_PROTEASE"/>
    <property type="match status" value="1"/>
</dbReference>
<dbReference type="AlphaFoldDB" id="A0AAW0QCH8"/>
<organism evidence="8 9">
    <name type="scientific">Apiospora kogelbergensis</name>
    <dbReference type="NCBI Taxonomy" id="1337665"/>
    <lineage>
        <taxon>Eukaryota</taxon>
        <taxon>Fungi</taxon>
        <taxon>Dikarya</taxon>
        <taxon>Ascomycota</taxon>
        <taxon>Pezizomycotina</taxon>
        <taxon>Sordariomycetes</taxon>
        <taxon>Xylariomycetidae</taxon>
        <taxon>Amphisphaeriales</taxon>
        <taxon>Apiosporaceae</taxon>
        <taxon>Apiospora</taxon>
    </lineage>
</organism>
<protein>
    <recommendedName>
        <fullName evidence="7">Ubiquitin-like protease family profile domain-containing protein</fullName>
    </recommendedName>
</protein>
<dbReference type="Pfam" id="PF02902">
    <property type="entry name" value="Peptidase_C48"/>
    <property type="match status" value="1"/>
</dbReference>
<name>A0AAW0QCH8_9PEZI</name>
<dbReference type="GO" id="GO:0006508">
    <property type="term" value="P:proteolysis"/>
    <property type="evidence" value="ECO:0007669"/>
    <property type="project" value="UniProtKB-KW"/>
</dbReference>
<reference evidence="8 9" key="1">
    <citation type="submission" date="2023-01" db="EMBL/GenBank/DDBJ databases">
        <title>Analysis of 21 Apiospora genomes using comparative genomics revels a genus with tremendous synthesis potential of carbohydrate active enzymes and secondary metabolites.</title>
        <authorList>
            <person name="Sorensen T."/>
        </authorList>
    </citation>
    <scope>NUCLEOTIDE SEQUENCE [LARGE SCALE GENOMIC DNA]</scope>
    <source>
        <strain evidence="8 9">CBS 117206</strain>
    </source>
</reference>
<dbReference type="Pfam" id="PF25424">
    <property type="entry name" value="PH_35"/>
    <property type="match status" value="1"/>
</dbReference>
<dbReference type="SUPFAM" id="SSF54001">
    <property type="entry name" value="Cysteine proteinases"/>
    <property type="match status" value="1"/>
</dbReference>
<feature type="region of interest" description="Disordered" evidence="6">
    <location>
        <begin position="423"/>
        <end position="461"/>
    </location>
</feature>
<feature type="domain" description="Ubiquitin-like protease family profile" evidence="7">
    <location>
        <begin position="547"/>
        <end position="836"/>
    </location>
</feature>
<dbReference type="GO" id="GO:0005737">
    <property type="term" value="C:cytoplasm"/>
    <property type="evidence" value="ECO:0007669"/>
    <property type="project" value="TreeGrafter"/>
</dbReference>
<proteinExistence type="inferred from homology"/>
<feature type="compositionally biased region" description="Basic and acidic residues" evidence="6">
    <location>
        <begin position="426"/>
        <end position="452"/>
    </location>
</feature>
<feature type="compositionally biased region" description="Basic and acidic residues" evidence="6">
    <location>
        <begin position="52"/>
        <end position="67"/>
    </location>
</feature>
<evidence type="ECO:0000256" key="5">
    <source>
        <dbReference type="ARBA" id="ARBA00022801"/>
    </source>
</evidence>
<evidence type="ECO:0000259" key="7">
    <source>
        <dbReference type="PROSITE" id="PS50600"/>
    </source>
</evidence>
<keyword evidence="3" id="KW-0645">Protease</keyword>
<dbReference type="InterPro" id="IPR038765">
    <property type="entry name" value="Papain-like_cys_pep_sf"/>
</dbReference>
<dbReference type="Gene3D" id="3.40.395.10">
    <property type="entry name" value="Adenoviral Proteinase, Chain A"/>
    <property type="match status" value="1"/>
</dbReference>
<evidence type="ECO:0000256" key="3">
    <source>
        <dbReference type="ARBA" id="ARBA00022670"/>
    </source>
</evidence>
<dbReference type="InterPro" id="IPR051947">
    <property type="entry name" value="Sentrin-specific_protease"/>
</dbReference>
<dbReference type="GO" id="GO:0070139">
    <property type="term" value="F:SUMO-specific endopeptidase activity"/>
    <property type="evidence" value="ECO:0007669"/>
    <property type="project" value="TreeGrafter"/>
</dbReference>
<evidence type="ECO:0000256" key="2">
    <source>
        <dbReference type="ARBA" id="ARBA00022553"/>
    </source>
</evidence>
<keyword evidence="4" id="KW-0833">Ubl conjugation pathway</keyword>
<dbReference type="GO" id="GO:0016926">
    <property type="term" value="P:protein desumoylation"/>
    <property type="evidence" value="ECO:0007669"/>
    <property type="project" value="TreeGrafter"/>
</dbReference>
<accession>A0AAW0QCH8</accession>
<evidence type="ECO:0000256" key="4">
    <source>
        <dbReference type="ARBA" id="ARBA00022786"/>
    </source>
</evidence>
<feature type="region of interest" description="Disordered" evidence="6">
    <location>
        <begin position="744"/>
        <end position="767"/>
    </location>
</feature>
<dbReference type="PANTHER" id="PTHR46896:SF3">
    <property type="entry name" value="FI06413P-RELATED"/>
    <property type="match status" value="1"/>
</dbReference>